<evidence type="ECO:0000313" key="1">
    <source>
        <dbReference type="EMBL" id="GAK35018.1"/>
    </source>
</evidence>
<comment type="caution">
    <text evidence="1">The sequence shown here is derived from an EMBL/GenBank/DDBJ whole genome shotgun (WGS) entry which is preliminary data.</text>
</comment>
<dbReference type="AlphaFoldDB" id="A0A069CWS3"/>
<organism evidence="1 2">
    <name type="scientific">Bacteroides graminisolvens DSM 19988 = JCM 15093</name>
    <dbReference type="NCBI Taxonomy" id="1121097"/>
    <lineage>
        <taxon>Bacteria</taxon>
        <taxon>Pseudomonadati</taxon>
        <taxon>Bacteroidota</taxon>
        <taxon>Bacteroidia</taxon>
        <taxon>Bacteroidales</taxon>
        <taxon>Bacteroidaceae</taxon>
        <taxon>Bacteroides</taxon>
    </lineage>
</organism>
<dbReference type="Proteomes" id="UP000027601">
    <property type="component" value="Unassembled WGS sequence"/>
</dbReference>
<sequence length="81" mass="9659">MDVYLNSELQQTETVSQLDSMAHHWNKTILFVRKKELLHDEELIKWIGRYSPVGKTDEYSWYLIEQKNTDKLVHLPARGNE</sequence>
<gene>
    <name evidence="1" type="ORF">JCM15093_92</name>
</gene>
<proteinExistence type="predicted"/>
<dbReference type="EMBL" id="BAJS01000001">
    <property type="protein sequence ID" value="GAK35018.1"/>
    <property type="molecule type" value="Genomic_DNA"/>
</dbReference>
<accession>A0A069CWS3</accession>
<name>A0A069CWS3_9BACE</name>
<evidence type="ECO:0000313" key="2">
    <source>
        <dbReference type="Proteomes" id="UP000027601"/>
    </source>
</evidence>
<reference evidence="1 2" key="1">
    <citation type="journal article" date="2015" name="Microbes Environ.">
        <title>Distribution and evolution of nitrogen fixation genes in the phylum bacteroidetes.</title>
        <authorList>
            <person name="Inoue J."/>
            <person name="Oshima K."/>
            <person name="Suda W."/>
            <person name="Sakamoto M."/>
            <person name="Iino T."/>
            <person name="Noda S."/>
            <person name="Hongoh Y."/>
            <person name="Hattori M."/>
            <person name="Ohkuma M."/>
        </authorList>
    </citation>
    <scope>NUCLEOTIDE SEQUENCE [LARGE SCALE GENOMIC DNA]</scope>
    <source>
        <strain evidence="1 2">JCM 15093</strain>
    </source>
</reference>
<keyword evidence="2" id="KW-1185">Reference proteome</keyword>
<protein>
    <submittedName>
        <fullName evidence="1">Uncharacterized protein</fullName>
    </submittedName>
</protein>